<evidence type="ECO:0000256" key="6">
    <source>
        <dbReference type="RuleBase" id="RU003909"/>
    </source>
</evidence>
<dbReference type="GO" id="GO:0032233">
    <property type="term" value="P:positive regulation of actin filament bundle assembly"/>
    <property type="evidence" value="ECO:0007669"/>
    <property type="project" value="TreeGrafter"/>
</dbReference>
<dbReference type="Gene3D" id="3.30.450.30">
    <property type="entry name" value="Dynein light chain 2a, cytoplasmic"/>
    <property type="match status" value="1"/>
</dbReference>
<dbReference type="InterPro" id="IPR036140">
    <property type="entry name" value="PFN_sf"/>
</dbReference>
<keyword evidence="3" id="KW-0963">Cytoplasm</keyword>
<dbReference type="PANTHER" id="PTHR13936:SF17">
    <property type="entry name" value="PROFILIN"/>
    <property type="match status" value="1"/>
</dbReference>
<dbReference type="AlphaFoldDB" id="A0A8T3DR89"/>
<gene>
    <name evidence="7" type="ORF">AGOR_G00075690</name>
</gene>
<comment type="caution">
    <text evidence="7">The sequence shown here is derived from an EMBL/GenBank/DDBJ whole genome shotgun (WGS) entry which is preliminary data.</text>
</comment>
<name>A0A8T3DR89_9TELE</name>
<dbReference type="Proteomes" id="UP000829720">
    <property type="component" value="Unassembled WGS sequence"/>
</dbReference>
<dbReference type="OrthoDB" id="421374at2759"/>
<dbReference type="InterPro" id="IPR048278">
    <property type="entry name" value="PFN"/>
</dbReference>
<dbReference type="GO" id="GO:0030036">
    <property type="term" value="P:actin cytoskeleton organization"/>
    <property type="evidence" value="ECO:0007669"/>
    <property type="project" value="InterPro"/>
</dbReference>
<keyword evidence="5" id="KW-0206">Cytoskeleton</keyword>
<dbReference type="InterPro" id="IPR027310">
    <property type="entry name" value="Profilin_CS"/>
</dbReference>
<protein>
    <recommendedName>
        <fullName evidence="6">Profilin</fullName>
    </recommendedName>
</protein>
<dbReference type="CDD" id="cd00148">
    <property type="entry name" value="PROF"/>
    <property type="match status" value="1"/>
</dbReference>
<evidence type="ECO:0000256" key="2">
    <source>
        <dbReference type="ARBA" id="ARBA00010058"/>
    </source>
</evidence>
<dbReference type="InterPro" id="IPR005455">
    <property type="entry name" value="PFN_euk"/>
</dbReference>
<comment type="subcellular location">
    <subcellularLocation>
        <location evidence="1">Cytoplasm</location>
        <location evidence="1">Cytoskeleton</location>
    </subcellularLocation>
</comment>
<dbReference type="GO" id="GO:0030833">
    <property type="term" value="P:regulation of actin filament polymerization"/>
    <property type="evidence" value="ECO:0007669"/>
    <property type="project" value="TreeGrafter"/>
</dbReference>
<evidence type="ECO:0000256" key="1">
    <source>
        <dbReference type="ARBA" id="ARBA00004245"/>
    </source>
</evidence>
<dbReference type="PROSITE" id="PS00414">
    <property type="entry name" value="PROFILIN"/>
    <property type="match status" value="1"/>
</dbReference>
<dbReference type="SUPFAM" id="SSF55770">
    <property type="entry name" value="Profilin (actin-binding protein)"/>
    <property type="match status" value="1"/>
</dbReference>
<dbReference type="InterPro" id="IPR005454">
    <property type="entry name" value="Profilin1/2/3_vertebrate"/>
</dbReference>
<reference evidence="7" key="1">
    <citation type="submission" date="2021-01" db="EMBL/GenBank/DDBJ databases">
        <authorList>
            <person name="Zahm M."/>
            <person name="Roques C."/>
            <person name="Cabau C."/>
            <person name="Klopp C."/>
            <person name="Donnadieu C."/>
            <person name="Jouanno E."/>
            <person name="Lampietro C."/>
            <person name="Louis A."/>
            <person name="Herpin A."/>
            <person name="Echchiki A."/>
            <person name="Berthelot C."/>
            <person name="Parey E."/>
            <person name="Roest-Crollius H."/>
            <person name="Braasch I."/>
            <person name="Postlethwait J."/>
            <person name="Bobe J."/>
            <person name="Montfort J."/>
            <person name="Bouchez O."/>
            <person name="Begum T."/>
            <person name="Mejri S."/>
            <person name="Adams A."/>
            <person name="Chen W.-J."/>
            <person name="Guiguen Y."/>
        </authorList>
    </citation>
    <scope>NUCLEOTIDE SEQUENCE</scope>
    <source>
        <tissue evidence="7">Blood</tissue>
    </source>
</reference>
<evidence type="ECO:0000256" key="5">
    <source>
        <dbReference type="ARBA" id="ARBA00023212"/>
    </source>
</evidence>
<accession>A0A8T3DR89</accession>
<dbReference type="SMART" id="SM00392">
    <property type="entry name" value="PROF"/>
    <property type="match status" value="1"/>
</dbReference>
<evidence type="ECO:0000313" key="7">
    <source>
        <dbReference type="EMBL" id="KAI1898760.1"/>
    </source>
</evidence>
<proteinExistence type="inferred from homology"/>
<evidence type="ECO:0000256" key="4">
    <source>
        <dbReference type="ARBA" id="ARBA00022990"/>
    </source>
</evidence>
<dbReference type="GO" id="GO:0005737">
    <property type="term" value="C:cytoplasm"/>
    <property type="evidence" value="ECO:0007669"/>
    <property type="project" value="TreeGrafter"/>
</dbReference>
<dbReference type="PANTHER" id="PTHR13936">
    <property type="entry name" value="PROFILIN"/>
    <property type="match status" value="1"/>
</dbReference>
<dbReference type="GO" id="GO:0005856">
    <property type="term" value="C:cytoskeleton"/>
    <property type="evidence" value="ECO:0007669"/>
    <property type="project" value="UniProtKB-SubCell"/>
</dbReference>
<dbReference type="EMBL" id="JAERUA010000006">
    <property type="protein sequence ID" value="KAI1898760.1"/>
    <property type="molecule type" value="Genomic_DNA"/>
</dbReference>
<keyword evidence="8" id="KW-1185">Reference proteome</keyword>
<evidence type="ECO:0000256" key="3">
    <source>
        <dbReference type="ARBA" id="ARBA00022490"/>
    </source>
</evidence>
<keyword evidence="6" id="KW-0009">Actin-binding</keyword>
<organism evidence="7 8">
    <name type="scientific">Albula goreensis</name>
    <dbReference type="NCBI Taxonomy" id="1534307"/>
    <lineage>
        <taxon>Eukaryota</taxon>
        <taxon>Metazoa</taxon>
        <taxon>Chordata</taxon>
        <taxon>Craniata</taxon>
        <taxon>Vertebrata</taxon>
        <taxon>Euteleostomi</taxon>
        <taxon>Actinopterygii</taxon>
        <taxon>Neopterygii</taxon>
        <taxon>Teleostei</taxon>
        <taxon>Albuliformes</taxon>
        <taxon>Albulidae</taxon>
        <taxon>Albula</taxon>
    </lineage>
</organism>
<dbReference type="Pfam" id="PF00235">
    <property type="entry name" value="Profilin"/>
    <property type="match status" value="1"/>
</dbReference>
<sequence>MSWDSYIESLTADGVVIEAAIAGCESGQESIWASKGGFSKITAAEIRQLVATDRSSLFSAGVTLGGVKCTVLRDNLNADGNFTMDLKTKSSDAQPDTFNITVGKSKKALVIVKGAKDTHGGNLNPKAFSMAEHLRKSGY</sequence>
<dbReference type="GO" id="GO:0003779">
    <property type="term" value="F:actin binding"/>
    <property type="evidence" value="ECO:0007669"/>
    <property type="project" value="UniProtKB-KW"/>
</dbReference>
<keyword evidence="4" id="KW-0007">Acetylation</keyword>
<dbReference type="PRINTS" id="PR01639">
    <property type="entry name" value="PROFILINMAML"/>
</dbReference>
<comment type="similarity">
    <text evidence="2 6">Belongs to the profilin family.</text>
</comment>
<evidence type="ECO:0000313" key="8">
    <source>
        <dbReference type="Proteomes" id="UP000829720"/>
    </source>
</evidence>